<evidence type="ECO:0000256" key="6">
    <source>
        <dbReference type="ARBA" id="ARBA00023125"/>
    </source>
</evidence>
<dbReference type="PANTHER" id="PTHR30405">
    <property type="entry name" value="TRANSPOSASE"/>
    <property type="match status" value="1"/>
</dbReference>
<keyword evidence="6" id="KW-0238">DNA-binding</keyword>
<gene>
    <name evidence="12" type="ORF">F1189_18055</name>
</gene>
<evidence type="ECO:0000313" key="12">
    <source>
        <dbReference type="EMBL" id="KAA5610678.1"/>
    </source>
</evidence>
<comment type="caution">
    <text evidence="12">The sequence shown here is derived from an EMBL/GenBank/DDBJ whole genome shotgun (WGS) entry which is preliminary data.</text>
</comment>
<feature type="domain" description="Transposase putative helix-turn-helix" evidence="11">
    <location>
        <begin position="31"/>
        <end position="74"/>
    </location>
</feature>
<accession>A0A5M6ISY9</accession>
<dbReference type="GO" id="GO:0032196">
    <property type="term" value="P:transposition"/>
    <property type="evidence" value="ECO:0007669"/>
    <property type="project" value="UniProtKB-KW"/>
</dbReference>
<dbReference type="SUPFAM" id="SSF57783">
    <property type="entry name" value="Zinc beta-ribbon"/>
    <property type="match status" value="1"/>
</dbReference>
<dbReference type="Pfam" id="PF01385">
    <property type="entry name" value="OrfB_IS605"/>
    <property type="match status" value="1"/>
</dbReference>
<evidence type="ECO:0000256" key="7">
    <source>
        <dbReference type="ARBA" id="ARBA00023172"/>
    </source>
</evidence>
<dbReference type="GO" id="GO:0003677">
    <property type="term" value="F:DNA binding"/>
    <property type="evidence" value="ECO:0007669"/>
    <property type="project" value="UniProtKB-KW"/>
</dbReference>
<dbReference type="Pfam" id="PF12323">
    <property type="entry name" value="HTH_OrfB_IS605"/>
    <property type="match status" value="1"/>
</dbReference>
<evidence type="ECO:0000256" key="5">
    <source>
        <dbReference type="ARBA" id="ARBA00022833"/>
    </source>
</evidence>
<evidence type="ECO:0000256" key="8">
    <source>
        <dbReference type="SAM" id="MobiDB-lite"/>
    </source>
</evidence>
<dbReference type="InterPro" id="IPR051399">
    <property type="entry name" value="RNA-guided_DNA_endo/Transpos"/>
</dbReference>
<reference evidence="12 13" key="1">
    <citation type="submission" date="2019-09" db="EMBL/GenBank/DDBJ databases">
        <title>Genome sequence of Rhodovastum atsumiense, a diverse member of the Acetobacteraceae family of non-sulfur purple photosynthetic bacteria.</title>
        <authorList>
            <person name="Meyer T."/>
            <person name="Kyndt J."/>
        </authorList>
    </citation>
    <scope>NUCLEOTIDE SEQUENCE [LARGE SCALE GENOMIC DNA]</scope>
    <source>
        <strain evidence="12 13">DSM 21279</strain>
    </source>
</reference>
<comment type="similarity">
    <text evidence="2">In the N-terminal section; belongs to the transposase 2 family.</text>
</comment>
<dbReference type="NCBIfam" id="NF040570">
    <property type="entry name" value="guided_TnpB"/>
    <property type="match status" value="1"/>
</dbReference>
<evidence type="ECO:0000259" key="11">
    <source>
        <dbReference type="Pfam" id="PF12323"/>
    </source>
</evidence>
<feature type="domain" description="Cas12f1-like TNB" evidence="10">
    <location>
        <begin position="336"/>
        <end position="402"/>
    </location>
</feature>
<proteinExistence type="inferred from homology"/>
<evidence type="ECO:0000256" key="2">
    <source>
        <dbReference type="ARBA" id="ARBA00011044"/>
    </source>
</evidence>
<dbReference type="PANTHER" id="PTHR30405:SF25">
    <property type="entry name" value="RNA-GUIDED DNA ENDONUCLEASE INSQ-RELATED"/>
    <property type="match status" value="1"/>
</dbReference>
<evidence type="ECO:0000256" key="1">
    <source>
        <dbReference type="ARBA" id="ARBA00008761"/>
    </source>
</evidence>
<evidence type="ECO:0000256" key="3">
    <source>
        <dbReference type="ARBA" id="ARBA00022578"/>
    </source>
</evidence>
<feature type="compositionally biased region" description="Basic and acidic residues" evidence="8">
    <location>
        <begin position="421"/>
        <end position="431"/>
    </location>
</feature>
<dbReference type="OrthoDB" id="7867060at2"/>
<evidence type="ECO:0000259" key="10">
    <source>
        <dbReference type="Pfam" id="PF07282"/>
    </source>
</evidence>
<sequence>MDTAFFGSPRGICIYSFLLRRSASVYTIHLMLIRKAHIYRLYPIDEQEQKLGQWVGAVRFTYNIALEQRRDWYRPGRTFNFASQCREVTTLRAEVDWLRDVPVHPLQQAIKDLDRAYMNWWEGRAQAPQPRKRGLNDAMRFPDPATFDFRRISRHWGEVKLPKLGWVRLRWDRDIPGTVKNITVGRRAGIWTVAAQYEREIADPSPSTLPAVGIDRGVAVFAAVSNGTSIAPADCGKKALKALRRAQRKLARKKRGSNNRRKQVRRVARLHARVARARKDFLHKASSHVAQNHGKVVLEKLEVRNMVRSAGGTVEQPGRNVRAKAGLNRSILDQGWHGFRVMLGYKLAERGGRLIEVPAAYTSQTCSVCGAVDAASRISQSQFRCTACGHEANADGNAAINILRRADSPVLPVEGHRAKRPREAGTRRRAA</sequence>
<organism evidence="12 13">
    <name type="scientific">Rhodovastum atsumiense</name>
    <dbReference type="NCBI Taxonomy" id="504468"/>
    <lineage>
        <taxon>Bacteria</taxon>
        <taxon>Pseudomonadati</taxon>
        <taxon>Pseudomonadota</taxon>
        <taxon>Alphaproteobacteria</taxon>
        <taxon>Acetobacterales</taxon>
        <taxon>Acetobacteraceae</taxon>
        <taxon>Rhodovastum</taxon>
    </lineage>
</organism>
<evidence type="ECO:0000259" key="9">
    <source>
        <dbReference type="Pfam" id="PF01385"/>
    </source>
</evidence>
<dbReference type="GO" id="GO:0046872">
    <property type="term" value="F:metal ion binding"/>
    <property type="evidence" value="ECO:0007669"/>
    <property type="project" value="UniProtKB-KW"/>
</dbReference>
<keyword evidence="7" id="KW-0233">DNA recombination</keyword>
<dbReference type="Proteomes" id="UP000325255">
    <property type="component" value="Unassembled WGS sequence"/>
</dbReference>
<dbReference type="Pfam" id="PF07282">
    <property type="entry name" value="Cas12f1-like_TNB"/>
    <property type="match status" value="1"/>
</dbReference>
<dbReference type="InterPro" id="IPR001959">
    <property type="entry name" value="Transposase"/>
</dbReference>
<feature type="domain" description="Probable transposase IS891/IS1136/IS1341" evidence="9">
    <location>
        <begin position="197"/>
        <end position="309"/>
    </location>
</feature>
<evidence type="ECO:0000313" key="13">
    <source>
        <dbReference type="Proteomes" id="UP000325255"/>
    </source>
</evidence>
<feature type="region of interest" description="Disordered" evidence="8">
    <location>
        <begin position="411"/>
        <end position="431"/>
    </location>
</feature>
<keyword evidence="5" id="KW-0862">Zinc</keyword>
<dbReference type="InterPro" id="IPR010095">
    <property type="entry name" value="Cas12f1-like_TNB"/>
</dbReference>
<evidence type="ECO:0000256" key="4">
    <source>
        <dbReference type="ARBA" id="ARBA00022723"/>
    </source>
</evidence>
<dbReference type="GO" id="GO:0006310">
    <property type="term" value="P:DNA recombination"/>
    <property type="evidence" value="ECO:0007669"/>
    <property type="project" value="UniProtKB-KW"/>
</dbReference>
<keyword evidence="13" id="KW-1185">Reference proteome</keyword>
<name>A0A5M6ISY9_9PROT</name>
<keyword evidence="3" id="KW-0815">Transposition</keyword>
<dbReference type="AlphaFoldDB" id="A0A5M6ISY9"/>
<comment type="similarity">
    <text evidence="1">In the C-terminal section; belongs to the transposase 35 family.</text>
</comment>
<protein>
    <submittedName>
        <fullName evidence="12">IS200/IS605 family element transposase accessory protein TnpB</fullName>
    </submittedName>
</protein>
<keyword evidence="4" id="KW-0479">Metal-binding</keyword>
<dbReference type="EMBL" id="VWPK01000029">
    <property type="protein sequence ID" value="KAA5610678.1"/>
    <property type="molecule type" value="Genomic_DNA"/>
</dbReference>
<dbReference type="InterPro" id="IPR021027">
    <property type="entry name" value="Transposase_put_HTH"/>
</dbReference>